<keyword evidence="1" id="KW-0175">Coiled coil</keyword>
<sequence>MATDQQANADVAPDGVTVVDQAVASGGAYAVLQKRLAEQGAALQRIAAQLNAQRLEEFGSSHMALLGRVRVRTENNCVGRDIVQIGDLTVFGYNVFLGMRQETGVQDVFAVYRLQQGADGSDGYDVVPVDVAQTFLGQQSFVQDFRELYTYYKGARLLQLTVKDGRLLAAFQIGERLSDVRVFRWSVSPDGKDVKYIDNRGERDIQLPAPFDFEWTPVGREEVVQGRYPHVNILDTVFIDTIGGDLTVKIENNTNDGLGIWREAVQDGTQSLDDAKIEYARVGSLILLKVLPYREEQWRYLVYNTLTQKVQRIDAIGLACIQLPEDHGIIFPGGYYLQSGEHRAFNQNMEGMRFKRSWRAPNGEDVMYVFYEPEGGRIALFTYNMIARELQPPLMGHGYARLEDGRMVLFASESDEPTRVHPMQIWRTPFASEDYAARQPARNTPMGRIGNAELVRGISELYSLVREIGAEDVNSARYERLIDTTRRLFERYHWMEDATFSELPKVLRAIVASGEAVLDEYEKVESIRADTQRQLGEIATRQRALLAELQRGDWKHTRDYVQALGQITQQRGRLMTVRELRYVDVAAVDAMQAQLEAAGEEMSARTAEFLAGADALKPYTEGLKALQAQVQKAETTAQINAPLQAMQAMAAELDTLSELMAVLQIEDPSRRTRIVEAISATYAALNQSRARAEQKRRGMGAAEQVAQFGAQFALFSQSIASALALATDPEKCDEQLARLLVQLEELESQFGEHAQFLGDVLAKREELLETFESHKQALLDARQRSAQAVFDAALRILESLPRRTERMQDMDALNAFFAGDALILKLRELADRLRSLHDSVKADDIQARLGGIRDQAVRALRDRTELFEGGGNVIRLGRHRFSVNTQVLDLTLMPRGDTLNLHLIGTDYMEPLQDPQLAQLRQFWDVSLESESPQFYRGEYLALQLLQAAQAPANNAEMSEAEPVQTLNRAQLVALLPQPEALVRAVRDFAAPRYREGYERGIHDHDAALILQALLPLQQSAGVLGHDAQARALAVLLWSELRAGSENSSSIAAQARHWQHRAQSAATMQRLLGSNASREALIAEIAQALQRFATGNALHYFTQAPTPLDLLATQGASYLVDELDDPAPRIHFSSYAAELLASWQARLEAEGAWQAMQAALHDGSQPLAVRYERALHWLEAIARAAAGSSAAQQASAYVAEAAALALLNEQVEHEVLQVPLRTEITGLLGQHPRIKDGTMALAIDDFARRAHVHSRQFVPGLRRYQQLRQTILAEQRQAMRLEAFKPRPLSSFVRNKLINDVYLAVIGDNLAKQMGTVGESARTDRMGLLMMISPPGYGKTTLMEYVANRLGLIFMKINGPALGHAVRSIDPAQAPDATSRQELEKLNLALEMGNNVMLYIDDIQHTHPEFLQRFISLSDGTRRIEGVWRGRTKTYDMRGKKFCIVMAGNPYTESGEVFKIPDMLANRADVYNLGDVLGGMEETFKLSYIENSLTSNPVLAPLATRDLNDLYLLVGKVQGKAFSAGDLSHDYAAAELREIEAVLARMLQVREIVWRVNQQYIASAAQADAYRTEPPFRLQGSYRNMNKLAEKITSVMNDAELQQLIDDHYAGEAQLLTTGAEENLLKLAELRGTLTQAQQARWEEIKRNFQRSQAIGGADTDTGGKIVAQLMDLVEVTRRGSETQQAPPWQEVLASLQQLAGVQQQCAEQIGQQIAQGIAQVADNHDSAVASRQAEASRLLAARELGNLVASALQPVQEHLANNRRQQLGLHRVLLQIAAAIQEQLDILNRSVHAAGGTRVQHTEAVDKAFERMHQEK</sequence>
<dbReference type="Pfam" id="PF25472">
    <property type="entry name" value="DUF7902"/>
    <property type="match status" value="1"/>
</dbReference>
<name>A0A0U1Q1R3_9BURK</name>
<dbReference type="InterPro" id="IPR027417">
    <property type="entry name" value="P-loop_NTPase"/>
</dbReference>
<accession>A0A0U1Q1R3</accession>
<keyword evidence="4" id="KW-1185">Reference proteome</keyword>
<dbReference type="PATRIC" id="fig|1610491.3.peg.840"/>
<reference evidence="3 4" key="1">
    <citation type="submission" date="2015-05" db="EMBL/GenBank/DDBJ databases">
        <title>Draft genome sequence of Lampropedia sp. CT6, isolated from the microbial mat of a hot water spring, located at Manikaran, India.</title>
        <authorList>
            <person name="Tripathi C."/>
            <person name="Rani P."/>
            <person name="Mahato N.K."/>
            <person name="Lal R."/>
        </authorList>
    </citation>
    <scope>NUCLEOTIDE SEQUENCE [LARGE SCALE GENOMIC DNA]</scope>
    <source>
        <strain evidence="3 4">CT6</strain>
    </source>
</reference>
<feature type="coiled-coil region" evidence="1">
    <location>
        <begin position="646"/>
        <end position="695"/>
    </location>
</feature>
<dbReference type="EMBL" id="LBNQ01000016">
    <property type="protein sequence ID" value="KKW68696.1"/>
    <property type="molecule type" value="Genomic_DNA"/>
</dbReference>
<feature type="domain" description="AAA+ ATPase" evidence="2">
    <location>
        <begin position="1325"/>
        <end position="1474"/>
    </location>
</feature>
<proteinExistence type="predicted"/>
<dbReference type="Pfam" id="PF12458">
    <property type="entry name" value="DUF3686"/>
    <property type="match status" value="1"/>
</dbReference>
<dbReference type="InterPro" id="IPR020958">
    <property type="entry name" value="DUF3686"/>
</dbReference>
<organism evidence="3 4">
    <name type="scientific">Lampropedia cohaerens</name>
    <dbReference type="NCBI Taxonomy" id="1610491"/>
    <lineage>
        <taxon>Bacteria</taxon>
        <taxon>Pseudomonadati</taxon>
        <taxon>Pseudomonadota</taxon>
        <taxon>Betaproteobacteria</taxon>
        <taxon>Burkholderiales</taxon>
        <taxon>Comamonadaceae</taxon>
        <taxon>Lampropedia</taxon>
    </lineage>
</organism>
<dbReference type="Gene3D" id="3.40.50.300">
    <property type="entry name" value="P-loop containing nucleotide triphosphate hydrolases"/>
    <property type="match status" value="1"/>
</dbReference>
<dbReference type="RefSeq" id="WP_046741047.1">
    <property type="nucleotide sequence ID" value="NZ_LBNQ01000016.1"/>
</dbReference>
<evidence type="ECO:0000313" key="3">
    <source>
        <dbReference type="EMBL" id="KKW68696.1"/>
    </source>
</evidence>
<comment type="caution">
    <text evidence="3">The sequence shown here is derived from an EMBL/GenBank/DDBJ whole genome shotgun (WGS) entry which is preliminary data.</text>
</comment>
<evidence type="ECO:0000256" key="1">
    <source>
        <dbReference type="SAM" id="Coils"/>
    </source>
</evidence>
<protein>
    <submittedName>
        <fullName evidence="3">DNA repair protein</fullName>
    </submittedName>
</protein>
<dbReference type="OrthoDB" id="9814769at2"/>
<dbReference type="Pfam" id="PF00004">
    <property type="entry name" value="AAA"/>
    <property type="match status" value="1"/>
</dbReference>
<dbReference type="InterPro" id="IPR057224">
    <property type="entry name" value="DUF7902"/>
</dbReference>
<dbReference type="SUPFAM" id="SSF52540">
    <property type="entry name" value="P-loop containing nucleoside triphosphate hydrolases"/>
    <property type="match status" value="1"/>
</dbReference>
<evidence type="ECO:0000313" key="4">
    <source>
        <dbReference type="Proteomes" id="UP000050580"/>
    </source>
</evidence>
<dbReference type="InterPro" id="IPR003593">
    <property type="entry name" value="AAA+_ATPase"/>
</dbReference>
<dbReference type="SMART" id="SM00382">
    <property type="entry name" value="AAA"/>
    <property type="match status" value="1"/>
</dbReference>
<dbReference type="GO" id="GO:0016887">
    <property type="term" value="F:ATP hydrolysis activity"/>
    <property type="evidence" value="ECO:0007669"/>
    <property type="project" value="InterPro"/>
</dbReference>
<dbReference type="STRING" id="1610491.AAV94_03935"/>
<evidence type="ECO:0000259" key="2">
    <source>
        <dbReference type="SMART" id="SM00382"/>
    </source>
</evidence>
<dbReference type="InterPro" id="IPR003959">
    <property type="entry name" value="ATPase_AAA_core"/>
</dbReference>
<gene>
    <name evidence="3" type="ORF">AAV94_03935</name>
</gene>
<dbReference type="GO" id="GO:0005524">
    <property type="term" value="F:ATP binding"/>
    <property type="evidence" value="ECO:0007669"/>
    <property type="project" value="InterPro"/>
</dbReference>
<dbReference type="Proteomes" id="UP000050580">
    <property type="component" value="Unassembled WGS sequence"/>
</dbReference>